<dbReference type="EMBL" id="HG793140">
    <property type="protein sequence ID" value="CRL22233.1"/>
    <property type="molecule type" value="Genomic_DNA"/>
</dbReference>
<dbReference type="Proteomes" id="UP000053732">
    <property type="component" value="Unassembled WGS sequence"/>
</dbReference>
<evidence type="ECO:0000313" key="3">
    <source>
        <dbReference type="Proteomes" id="UP000053732"/>
    </source>
</evidence>
<sequence>MSLIGQVFNKILNKSIPVYIANSGNGYIRYPALIDQAVKEAALAKVKAPFESGKLFKDDDMRQMEQLTITNMSHSSLGDSNAHYSVQGETSAGSKVKGNHAQEDESKQTFEHRIKPELSVDRDGELKLVQLQIKHQGRCDYMKSLAYDYSGILEMLERLHSLHIQVSQGANDTLTHLVALLRADQGLERKPRNQSVLGRIVVLRRTATIIKAEEEGRQGKERNRCITLVEFLRCCHKVLSRPLRVRTSSDSTTGEIPIPKGKHWSTLLERWVDCPTQQQGILQLRTSLPPGRKNAPRLFLPRIMLDALSERFKGPMGGDTT</sequence>
<protein>
    <submittedName>
        <fullName evidence="2">Str. FM013</fullName>
    </submittedName>
</protein>
<feature type="region of interest" description="Disordered" evidence="1">
    <location>
        <begin position="78"/>
        <end position="112"/>
    </location>
</feature>
<reference evidence="2 3" key="1">
    <citation type="journal article" date="2014" name="Nat. Commun.">
        <title>Multiple recent horizontal transfers of a large genomic region in cheese making fungi.</title>
        <authorList>
            <person name="Cheeseman K."/>
            <person name="Ropars J."/>
            <person name="Renault P."/>
            <person name="Dupont J."/>
            <person name="Gouzy J."/>
            <person name="Branca A."/>
            <person name="Abraham A.L."/>
            <person name="Ceppi M."/>
            <person name="Conseiller E."/>
            <person name="Debuchy R."/>
            <person name="Malagnac F."/>
            <person name="Goarin A."/>
            <person name="Silar P."/>
            <person name="Lacoste S."/>
            <person name="Sallet E."/>
            <person name="Bensimon A."/>
            <person name="Giraud T."/>
            <person name="Brygoo Y."/>
        </authorList>
    </citation>
    <scope>NUCLEOTIDE SEQUENCE [LARGE SCALE GENOMIC DNA]</scope>
    <source>
        <strain evidence="3">FM 013</strain>
    </source>
</reference>
<feature type="compositionally biased region" description="Polar residues" evidence="1">
    <location>
        <begin position="78"/>
        <end position="93"/>
    </location>
</feature>
<accession>A0A0G4P7B3</accession>
<dbReference type="AlphaFoldDB" id="A0A0G4P7B3"/>
<evidence type="ECO:0000256" key="1">
    <source>
        <dbReference type="SAM" id="MobiDB-lite"/>
    </source>
</evidence>
<gene>
    <name evidence="2" type="ORF">PCAMFM013_S007g000214</name>
</gene>
<feature type="compositionally biased region" description="Basic and acidic residues" evidence="1">
    <location>
        <begin position="100"/>
        <end position="112"/>
    </location>
</feature>
<proteinExistence type="predicted"/>
<organism evidence="2 3">
    <name type="scientific">Penicillium camemberti (strain FM 013)</name>
    <dbReference type="NCBI Taxonomy" id="1429867"/>
    <lineage>
        <taxon>Eukaryota</taxon>
        <taxon>Fungi</taxon>
        <taxon>Dikarya</taxon>
        <taxon>Ascomycota</taxon>
        <taxon>Pezizomycotina</taxon>
        <taxon>Eurotiomycetes</taxon>
        <taxon>Eurotiomycetidae</taxon>
        <taxon>Eurotiales</taxon>
        <taxon>Aspergillaceae</taxon>
        <taxon>Penicillium</taxon>
    </lineage>
</organism>
<name>A0A0G4P7B3_PENC3</name>
<evidence type="ECO:0000313" key="2">
    <source>
        <dbReference type="EMBL" id="CRL22233.1"/>
    </source>
</evidence>
<keyword evidence="3" id="KW-1185">Reference proteome</keyword>